<dbReference type="Pfam" id="PF00300">
    <property type="entry name" value="His_Phos_1"/>
    <property type="match status" value="1"/>
</dbReference>
<dbReference type="SMART" id="SM00855">
    <property type="entry name" value="PGAM"/>
    <property type="match status" value="1"/>
</dbReference>
<dbReference type="OrthoDB" id="496981at2759"/>
<dbReference type="PANTHER" id="PTHR48100:SF61">
    <property type="entry name" value="PHOSPHOGLYCERATE MUTASE"/>
    <property type="match status" value="1"/>
</dbReference>
<keyword evidence="1" id="KW-0732">Signal</keyword>
<evidence type="ECO:0000256" key="1">
    <source>
        <dbReference type="SAM" id="SignalP"/>
    </source>
</evidence>
<accession>A0A448Z6S6</accession>
<dbReference type="InterPro" id="IPR050275">
    <property type="entry name" value="PGM_Phosphatase"/>
</dbReference>
<dbReference type="InterPro" id="IPR029033">
    <property type="entry name" value="His_PPase_superfam"/>
</dbReference>
<dbReference type="EMBL" id="CAACVS010000138">
    <property type="protein sequence ID" value="VEU37734.1"/>
    <property type="molecule type" value="Genomic_DNA"/>
</dbReference>
<sequence>MLSRIIFVPLFTILRAAGTSQALIAPATRPSASSPRLSATTGSSEVAWTEAELLEEKIRMSQGKGDAEPVPRLVRIKAELLDRDSDFSNLGELLANNNNGGGEETIATKIVHFQRHGQGYHNLLGDVLRDAGVRPDIFSSDPAINPWIRPEIVDSPLTDLGKRQCEGQRAHAARLKPEAVVVSPLLRAVQTAKLSFADYDEAIGNGIPWIAHEGCREEVGYLVCNKRRPLSEIRADFPELEYPPEMTEEDSLWDPSAFESETAKGNRIYDFLVNFLAERPERNLAVVCHSAWLAAMCNDVLDCGGDENLTSWFGVSEIRSVRLTFSKAE</sequence>
<dbReference type="Gene3D" id="3.40.50.1240">
    <property type="entry name" value="Phosphoglycerate mutase-like"/>
    <property type="match status" value="1"/>
</dbReference>
<evidence type="ECO:0000313" key="3">
    <source>
        <dbReference type="Proteomes" id="UP000291116"/>
    </source>
</evidence>
<dbReference type="CDD" id="cd07067">
    <property type="entry name" value="HP_PGM_like"/>
    <property type="match status" value="1"/>
</dbReference>
<dbReference type="SUPFAM" id="SSF53254">
    <property type="entry name" value="Phosphoglycerate mutase-like"/>
    <property type="match status" value="1"/>
</dbReference>
<dbReference type="GO" id="GO:0016791">
    <property type="term" value="F:phosphatase activity"/>
    <property type="evidence" value="ECO:0007669"/>
    <property type="project" value="TreeGrafter"/>
</dbReference>
<feature type="signal peptide" evidence="1">
    <location>
        <begin position="1"/>
        <end position="18"/>
    </location>
</feature>
<proteinExistence type="predicted"/>
<evidence type="ECO:0000313" key="2">
    <source>
        <dbReference type="EMBL" id="VEU37734.1"/>
    </source>
</evidence>
<dbReference type="PANTHER" id="PTHR48100">
    <property type="entry name" value="BROAD-SPECIFICITY PHOSPHATASE YOR283W-RELATED"/>
    <property type="match status" value="1"/>
</dbReference>
<dbReference type="InterPro" id="IPR013078">
    <property type="entry name" value="His_Pase_superF_clade-1"/>
</dbReference>
<dbReference type="Proteomes" id="UP000291116">
    <property type="component" value="Unassembled WGS sequence"/>
</dbReference>
<reference evidence="2 3" key="1">
    <citation type="submission" date="2019-01" db="EMBL/GenBank/DDBJ databases">
        <authorList>
            <person name="Ferrante I. M."/>
        </authorList>
    </citation>
    <scope>NUCLEOTIDE SEQUENCE [LARGE SCALE GENOMIC DNA]</scope>
    <source>
        <strain evidence="2 3">B856</strain>
    </source>
</reference>
<keyword evidence="3" id="KW-1185">Reference proteome</keyword>
<feature type="chain" id="PRO_5019388674" description="Phosphoglycerate mutase (2,3-diphosphoglycerate-dependent)" evidence="1">
    <location>
        <begin position="19"/>
        <end position="329"/>
    </location>
</feature>
<organism evidence="2 3">
    <name type="scientific">Pseudo-nitzschia multistriata</name>
    <dbReference type="NCBI Taxonomy" id="183589"/>
    <lineage>
        <taxon>Eukaryota</taxon>
        <taxon>Sar</taxon>
        <taxon>Stramenopiles</taxon>
        <taxon>Ochrophyta</taxon>
        <taxon>Bacillariophyta</taxon>
        <taxon>Bacillariophyceae</taxon>
        <taxon>Bacillariophycidae</taxon>
        <taxon>Bacillariales</taxon>
        <taxon>Bacillariaceae</taxon>
        <taxon>Pseudo-nitzschia</taxon>
    </lineage>
</organism>
<evidence type="ECO:0008006" key="4">
    <source>
        <dbReference type="Google" id="ProtNLM"/>
    </source>
</evidence>
<name>A0A448Z6S6_9STRA</name>
<gene>
    <name evidence="2" type="ORF">PSNMU_V1.4_AUG-EV-PASAV3_0044750</name>
</gene>
<protein>
    <recommendedName>
        <fullName evidence="4">Phosphoglycerate mutase (2,3-diphosphoglycerate-dependent)</fullName>
    </recommendedName>
</protein>
<dbReference type="AlphaFoldDB" id="A0A448Z6S6"/>
<dbReference type="GO" id="GO:0005737">
    <property type="term" value="C:cytoplasm"/>
    <property type="evidence" value="ECO:0007669"/>
    <property type="project" value="TreeGrafter"/>
</dbReference>